<dbReference type="PANTHER" id="PTHR21666">
    <property type="entry name" value="PEPTIDASE-RELATED"/>
    <property type="match status" value="1"/>
</dbReference>
<dbReference type="EMBL" id="QFNY01000161">
    <property type="protein sequence ID" value="PZO99958.1"/>
    <property type="molecule type" value="Genomic_DNA"/>
</dbReference>
<feature type="domain" description="M23ase beta-sheet core" evidence="2">
    <location>
        <begin position="192"/>
        <end position="287"/>
    </location>
</feature>
<dbReference type="SUPFAM" id="SSF51261">
    <property type="entry name" value="Duplicated hybrid motif"/>
    <property type="match status" value="1"/>
</dbReference>
<dbReference type="AlphaFoldDB" id="A0A2W5D1J5"/>
<organism evidence="3 4">
    <name type="scientific">Corynebacterium urealyticum</name>
    <dbReference type="NCBI Taxonomy" id="43771"/>
    <lineage>
        <taxon>Bacteria</taxon>
        <taxon>Bacillati</taxon>
        <taxon>Actinomycetota</taxon>
        <taxon>Actinomycetes</taxon>
        <taxon>Mycobacteriales</taxon>
        <taxon>Corynebacteriaceae</taxon>
        <taxon>Corynebacterium</taxon>
    </lineage>
</organism>
<gene>
    <name evidence="3" type="ORF">DI609_07270</name>
</gene>
<accession>A0A2W5D1J5</accession>
<proteinExistence type="predicted"/>
<comment type="caution">
    <text evidence="3">The sequence shown here is derived from an EMBL/GenBank/DDBJ whole genome shotgun (WGS) entry which is preliminary data.</text>
</comment>
<protein>
    <submittedName>
        <fullName evidence="3">Endopeptidase</fullName>
    </submittedName>
</protein>
<feature type="compositionally biased region" description="Low complexity" evidence="1">
    <location>
        <begin position="137"/>
        <end position="152"/>
    </location>
</feature>
<evidence type="ECO:0000313" key="3">
    <source>
        <dbReference type="EMBL" id="PZO99958.1"/>
    </source>
</evidence>
<evidence type="ECO:0000313" key="4">
    <source>
        <dbReference type="Proteomes" id="UP000249451"/>
    </source>
</evidence>
<dbReference type="PANTHER" id="PTHR21666:SF270">
    <property type="entry name" value="MUREIN HYDROLASE ACTIVATOR ENVC"/>
    <property type="match status" value="1"/>
</dbReference>
<dbReference type="CDD" id="cd12797">
    <property type="entry name" value="M23_peptidase"/>
    <property type="match status" value="1"/>
</dbReference>
<evidence type="ECO:0000259" key="2">
    <source>
        <dbReference type="Pfam" id="PF01551"/>
    </source>
</evidence>
<dbReference type="InterPro" id="IPR011055">
    <property type="entry name" value="Dup_hybrid_motif"/>
</dbReference>
<dbReference type="GO" id="GO:0004222">
    <property type="term" value="F:metalloendopeptidase activity"/>
    <property type="evidence" value="ECO:0007669"/>
    <property type="project" value="TreeGrafter"/>
</dbReference>
<dbReference type="Pfam" id="PF01551">
    <property type="entry name" value="Peptidase_M23"/>
    <property type="match status" value="1"/>
</dbReference>
<evidence type="ECO:0000256" key="1">
    <source>
        <dbReference type="SAM" id="MobiDB-lite"/>
    </source>
</evidence>
<dbReference type="Gene3D" id="2.70.70.10">
    <property type="entry name" value="Glucose Permease (Domain IIA)"/>
    <property type="match status" value="1"/>
</dbReference>
<name>A0A2W5D1J5_9CORY</name>
<sequence>MSSSAPYRGRHRKQSEPVFAPLAAATTVGAVAISGAGIASGATAPGSEFEPVVLTEADHIDLDKATRAVDDAREAWLNNAAAADDPSIPQLTQGASAIALKARGQVADLQSQLDKAVKAHADWQAEQEAMLQRNAEQEQAIADQEAAATADESSPEALVSNTIMTAANISDGVARPAEGTFTSGFGPRWGSFHAGIDIANALGTPIYAAMAGTVIDSGPASGFGQWIRIQHDDGTITVYGHMQTLGVSVGERVKAGQYIAGMGSMGFSTGSHLHFEVHPGGGAAVDPQPWLAARGIQV</sequence>
<reference evidence="3 4" key="1">
    <citation type="submission" date="2017-11" db="EMBL/GenBank/DDBJ databases">
        <title>Infants hospitalized years apart are colonized by the same room-sourced microbial strains.</title>
        <authorList>
            <person name="Brooks B."/>
            <person name="Olm M.R."/>
            <person name="Firek B.A."/>
            <person name="Baker R."/>
            <person name="Thomas B.C."/>
            <person name="Morowitz M.J."/>
            <person name="Banfield J.F."/>
        </authorList>
    </citation>
    <scope>NUCLEOTIDE SEQUENCE [LARGE SCALE GENOMIC DNA]</scope>
    <source>
        <strain evidence="3">S2_012_000_R3_87</strain>
    </source>
</reference>
<dbReference type="InterPro" id="IPR050570">
    <property type="entry name" value="Cell_wall_metabolism_enzyme"/>
</dbReference>
<dbReference type="InterPro" id="IPR016047">
    <property type="entry name" value="M23ase_b-sheet_dom"/>
</dbReference>
<feature type="region of interest" description="Disordered" evidence="1">
    <location>
        <begin position="130"/>
        <end position="155"/>
    </location>
</feature>
<dbReference type="Proteomes" id="UP000249451">
    <property type="component" value="Unassembled WGS sequence"/>
</dbReference>